<feature type="region of interest" description="Disordered" evidence="1">
    <location>
        <begin position="503"/>
        <end position="528"/>
    </location>
</feature>
<feature type="region of interest" description="Disordered" evidence="1">
    <location>
        <begin position="1"/>
        <end position="58"/>
    </location>
</feature>
<dbReference type="Proteomes" id="UP001472866">
    <property type="component" value="Chromosome 04"/>
</dbReference>
<dbReference type="SUPFAM" id="SSF68906">
    <property type="entry name" value="SAP domain"/>
    <property type="match status" value="1"/>
</dbReference>
<dbReference type="SUPFAM" id="SSF52540">
    <property type="entry name" value="P-loop containing nucleoside triphosphate hydrolases"/>
    <property type="match status" value="1"/>
</dbReference>
<accession>A0AAX4P7U7</accession>
<dbReference type="PANTHER" id="PTHR47569:SF2">
    <property type="entry name" value="NO-ASSOCIATED PROTEIN 1, CHLOROPLASTIC_MITOCHONDRIAL"/>
    <property type="match status" value="1"/>
</dbReference>
<dbReference type="PANTHER" id="PTHR47569">
    <property type="entry name" value="NO-ASSOCIATED PROTEIN 1, CHLOROPLASTIC/MITOCHONDRIAL"/>
    <property type="match status" value="1"/>
</dbReference>
<feature type="domain" description="SAP" evidence="2">
    <location>
        <begin position="472"/>
        <end position="506"/>
    </location>
</feature>
<name>A0AAX4P7U7_9CHLO</name>
<dbReference type="InterPro" id="IPR003034">
    <property type="entry name" value="SAP_dom"/>
</dbReference>
<dbReference type="AlphaFoldDB" id="A0AAX4P7U7"/>
<dbReference type="Pfam" id="PF02037">
    <property type="entry name" value="SAP"/>
    <property type="match status" value="1"/>
</dbReference>
<feature type="compositionally biased region" description="Acidic residues" evidence="1">
    <location>
        <begin position="513"/>
        <end position="525"/>
    </location>
</feature>
<dbReference type="Gene3D" id="3.40.50.300">
    <property type="entry name" value="P-loop containing nucleotide triphosphate hydrolases"/>
    <property type="match status" value="1"/>
</dbReference>
<proteinExistence type="predicted"/>
<organism evidence="3 4">
    <name type="scientific">Chloropicon roscoffensis</name>
    <dbReference type="NCBI Taxonomy" id="1461544"/>
    <lineage>
        <taxon>Eukaryota</taxon>
        <taxon>Viridiplantae</taxon>
        <taxon>Chlorophyta</taxon>
        <taxon>Chloropicophyceae</taxon>
        <taxon>Chloropicales</taxon>
        <taxon>Chloropicaceae</taxon>
        <taxon>Chloropicon</taxon>
    </lineage>
</organism>
<dbReference type="PROSITE" id="PS50800">
    <property type="entry name" value="SAP"/>
    <property type="match status" value="1"/>
</dbReference>
<dbReference type="InterPro" id="IPR036361">
    <property type="entry name" value="SAP_dom_sf"/>
</dbReference>
<reference evidence="3 4" key="1">
    <citation type="submission" date="2024-03" db="EMBL/GenBank/DDBJ databases">
        <title>Complete genome sequence of the green alga Chloropicon roscoffensis RCC1871.</title>
        <authorList>
            <person name="Lemieux C."/>
            <person name="Pombert J.-F."/>
            <person name="Otis C."/>
            <person name="Turmel M."/>
        </authorList>
    </citation>
    <scope>NUCLEOTIDE SEQUENCE [LARGE SCALE GENOMIC DNA]</scope>
    <source>
        <strain evidence="3 4">RCC1871</strain>
    </source>
</reference>
<dbReference type="EMBL" id="CP151504">
    <property type="protein sequence ID" value="WZN61849.1"/>
    <property type="molecule type" value="Genomic_DNA"/>
</dbReference>
<keyword evidence="4" id="KW-1185">Reference proteome</keyword>
<dbReference type="GO" id="GO:0005525">
    <property type="term" value="F:GTP binding"/>
    <property type="evidence" value="ECO:0007669"/>
    <property type="project" value="InterPro"/>
</dbReference>
<sequence>MTATTTTSSTRTMAARPRRGSGVPASRSTKQVTFSRAPRRASSLSQSPHTLRPWTTLAPAPRSRKMTDQEIEDLLVFQEPPPSELDGECYGCGASLQCSSEKAAGFVKRETYETKRRHKQLGQVLCSRCHLLCNGKMVPGVKDVGTRLAMEDENQPSGDLVTPEELRGKLVAMRNRKSLVLHLVDLTDLQGTFLRNVRDLVSKNPVLIVGTKMDLLPRGSNVKDVADWVLQYVEDRGLSPIGVVLCSSKSGFGIRQTAGLVKKNRKGRDVVVVGAANVGKSAFTRSLLNEMSSLRSANYDIGAAQIRHKPVESEMPGTTLGVIPLEAFQTGGYLYDTPGLHLEHRLIHMMRPEEVKRVVPRRPLSPYVARTPASLLVEARMGAGGEDEMSVLERISEEDEGASATYLWGGVARIDVLSCPLSTHLVFVGSNSMRIKATALAEEGGEQHREREREALGLWNAGDSAGLPEEDLEGRTVAELKDLLRGRGLPVSGRKADLVERLRGSAPAMQQATEEEEEEEEEGELESVRARGGLVPTKEVLVRPPPGFGDSIEPVVDICVSGVPGWVVVCAKRGAQPIKMVIRTPKGVQTFLREPFPLDCLEF</sequence>
<dbReference type="GO" id="GO:0003924">
    <property type="term" value="F:GTPase activity"/>
    <property type="evidence" value="ECO:0007669"/>
    <property type="project" value="InterPro"/>
</dbReference>
<dbReference type="Gene3D" id="1.10.720.30">
    <property type="entry name" value="SAP domain"/>
    <property type="match status" value="1"/>
</dbReference>
<evidence type="ECO:0000313" key="3">
    <source>
        <dbReference type="EMBL" id="WZN61849.1"/>
    </source>
</evidence>
<dbReference type="InterPro" id="IPR027417">
    <property type="entry name" value="P-loop_NTPase"/>
</dbReference>
<dbReference type="InterPro" id="IPR006073">
    <property type="entry name" value="GTP-bd"/>
</dbReference>
<dbReference type="InterPro" id="IPR044229">
    <property type="entry name" value="NOA1"/>
</dbReference>
<gene>
    <name evidence="3" type="ORF">HKI87_04g33840</name>
</gene>
<protein>
    <submittedName>
        <fullName evidence="3">Nitric oxide synthase</fullName>
    </submittedName>
</protein>
<evidence type="ECO:0000256" key="1">
    <source>
        <dbReference type="SAM" id="MobiDB-lite"/>
    </source>
</evidence>
<evidence type="ECO:0000313" key="4">
    <source>
        <dbReference type="Proteomes" id="UP001472866"/>
    </source>
</evidence>
<dbReference type="Pfam" id="PF01926">
    <property type="entry name" value="MMR_HSR1"/>
    <property type="match status" value="1"/>
</dbReference>
<feature type="compositionally biased region" description="Low complexity" evidence="1">
    <location>
        <begin position="1"/>
        <end position="15"/>
    </location>
</feature>
<evidence type="ECO:0000259" key="2">
    <source>
        <dbReference type="PROSITE" id="PS50800"/>
    </source>
</evidence>
<dbReference type="SMART" id="SM00513">
    <property type="entry name" value="SAP"/>
    <property type="match status" value="1"/>
</dbReference>